<comment type="subcellular location">
    <subcellularLocation>
        <location evidence="2">Basolateral cell membrane</location>
        <topology evidence="2">Multi-pass membrane protein</topology>
    </subcellularLocation>
    <subcellularLocation>
        <location evidence="3">Cytoplasmic vesicle</location>
        <location evidence="3">Secretory vesicle membrane</location>
        <topology evidence="3">Multi-pass membrane protein</topology>
    </subcellularLocation>
    <subcellularLocation>
        <location evidence="1">Cytoplasmic vesicle</location>
        <location evidence="1">Secretory vesicle</location>
        <location evidence="1">Synaptic vesicle membrane</location>
    </subcellularLocation>
    <subcellularLocation>
        <location evidence="4">Lysosome membrane</location>
    </subcellularLocation>
</comment>
<comment type="catalytic activity">
    <reaction evidence="19">
        <text>L-glutamate(out) = L-glutamate(in)</text>
        <dbReference type="Rhea" id="RHEA:66336"/>
        <dbReference type="ChEBI" id="CHEBI:29985"/>
    </reaction>
    <physiologicalReaction direction="left-to-right" evidence="19">
        <dbReference type="Rhea" id="RHEA:66337"/>
    </physiologicalReaction>
</comment>
<evidence type="ECO:0000256" key="15">
    <source>
        <dbReference type="ARBA" id="ARBA00050101"/>
    </source>
</evidence>
<evidence type="ECO:0000256" key="8">
    <source>
        <dbReference type="ARBA" id="ARBA00022847"/>
    </source>
</evidence>
<comment type="catalytic activity">
    <reaction evidence="17">
        <text>N-acetylneuraminate(in) + H(+)(in) = N-acetylneuraminate(out) + H(+)(out)</text>
        <dbReference type="Rhea" id="RHEA:28987"/>
        <dbReference type="ChEBI" id="CHEBI:15378"/>
        <dbReference type="ChEBI" id="CHEBI:35418"/>
    </reaction>
    <physiologicalReaction direction="right-to-left" evidence="17">
        <dbReference type="Rhea" id="RHEA:28989"/>
    </physiologicalReaction>
</comment>
<gene>
    <name evidence="27" type="ORF">P5673_017036</name>
</gene>
<comment type="caution">
    <text evidence="27">The sequence shown here is derived from an EMBL/GenBank/DDBJ whole genome shotgun (WGS) entry which is preliminary data.</text>
</comment>
<name>A0AAD9QF95_ACRCE</name>
<keyword evidence="28" id="KW-1185">Reference proteome</keyword>
<evidence type="ECO:0000256" key="26">
    <source>
        <dbReference type="SAM" id="Phobius"/>
    </source>
</evidence>
<organism evidence="27 28">
    <name type="scientific">Acropora cervicornis</name>
    <name type="common">Staghorn coral</name>
    <dbReference type="NCBI Taxonomy" id="6130"/>
    <lineage>
        <taxon>Eukaryota</taxon>
        <taxon>Metazoa</taxon>
        <taxon>Cnidaria</taxon>
        <taxon>Anthozoa</taxon>
        <taxon>Hexacorallia</taxon>
        <taxon>Scleractinia</taxon>
        <taxon>Astrocoeniina</taxon>
        <taxon>Acroporidae</taxon>
        <taxon>Acropora</taxon>
    </lineage>
</organism>
<accession>A0AAD9QF95</accession>
<comment type="catalytic activity">
    <reaction evidence="18">
        <text>N-acetyl-L-aspartyl-L-glutamate(out) = N-acetyl-L-aspartyl-L-glutamate(in)</text>
        <dbReference type="Rhea" id="RHEA:72599"/>
        <dbReference type="ChEBI" id="CHEBI:76931"/>
    </reaction>
    <physiologicalReaction direction="left-to-right" evidence="18">
        <dbReference type="Rhea" id="RHEA:72600"/>
    </physiologicalReaction>
</comment>
<dbReference type="InterPro" id="IPR050382">
    <property type="entry name" value="MFS_Na/Anion_cotransporter"/>
</dbReference>
<reference evidence="27" key="2">
    <citation type="journal article" date="2023" name="Science">
        <title>Genomic signatures of disease resistance in endangered staghorn corals.</title>
        <authorList>
            <person name="Vollmer S.V."/>
            <person name="Selwyn J.D."/>
            <person name="Despard B.A."/>
            <person name="Roesel C.L."/>
        </authorList>
    </citation>
    <scope>NUCLEOTIDE SEQUENCE</scope>
    <source>
        <strain evidence="27">K2</strain>
    </source>
</reference>
<keyword evidence="12" id="KW-0325">Glycoprotein</keyword>
<comment type="catalytic activity">
    <reaction evidence="16">
        <text>L-aspartate(out) = L-aspartate(in)</text>
        <dbReference type="Rhea" id="RHEA:66332"/>
        <dbReference type="ChEBI" id="CHEBI:29991"/>
    </reaction>
    <physiologicalReaction direction="left-to-right" evidence="16">
        <dbReference type="Rhea" id="RHEA:66333"/>
    </physiologicalReaction>
</comment>
<protein>
    <recommendedName>
        <fullName evidence="22">Sialin</fullName>
    </recommendedName>
    <alternativeName>
        <fullName evidence="25">H(+)/nitrate cotransporter</fullName>
    </alternativeName>
    <alternativeName>
        <fullName evidence="23">H(+)/sialic acid cotransporter</fullName>
    </alternativeName>
    <alternativeName>
        <fullName evidence="24">Vesicular excitatory amino acid transporter</fullName>
    </alternativeName>
</protein>
<dbReference type="GO" id="GO:0016324">
    <property type="term" value="C:apical plasma membrane"/>
    <property type="evidence" value="ECO:0007669"/>
    <property type="project" value="TreeGrafter"/>
</dbReference>
<evidence type="ECO:0000256" key="20">
    <source>
        <dbReference type="ARBA" id="ARBA00051612"/>
    </source>
</evidence>
<keyword evidence="7 26" id="KW-0812">Transmembrane</keyword>
<evidence type="ECO:0000256" key="11">
    <source>
        <dbReference type="ARBA" id="ARBA00023136"/>
    </source>
</evidence>
<reference evidence="27" key="1">
    <citation type="journal article" date="2023" name="G3 (Bethesda)">
        <title>Whole genome assembly and annotation of the endangered Caribbean coral Acropora cervicornis.</title>
        <authorList>
            <person name="Selwyn J.D."/>
            <person name="Vollmer S.V."/>
        </authorList>
    </citation>
    <scope>NUCLEOTIDE SEQUENCE</scope>
    <source>
        <strain evidence="27">K2</strain>
    </source>
</reference>
<evidence type="ECO:0000256" key="9">
    <source>
        <dbReference type="ARBA" id="ARBA00022989"/>
    </source>
</evidence>
<dbReference type="AlphaFoldDB" id="A0AAD9QF95"/>
<comment type="function">
    <text evidence="21">Receptor for CM101, a polysaccharide produced by group B Streptococcus with antipathoangiogenic properties.</text>
</comment>
<dbReference type="PANTHER" id="PTHR11662:SF399">
    <property type="entry name" value="FI19708P1-RELATED"/>
    <property type="match status" value="1"/>
</dbReference>
<dbReference type="GO" id="GO:0016323">
    <property type="term" value="C:basolateral plasma membrane"/>
    <property type="evidence" value="ECO:0007669"/>
    <property type="project" value="UniProtKB-SubCell"/>
</dbReference>
<proteinExistence type="predicted"/>
<dbReference type="GO" id="GO:0046942">
    <property type="term" value="P:carboxylic acid transport"/>
    <property type="evidence" value="ECO:0007669"/>
    <property type="project" value="UniProtKB-ARBA"/>
</dbReference>
<dbReference type="GO" id="GO:0030672">
    <property type="term" value="C:synaptic vesicle membrane"/>
    <property type="evidence" value="ECO:0007669"/>
    <property type="project" value="UniProtKB-SubCell"/>
</dbReference>
<evidence type="ECO:0000256" key="25">
    <source>
        <dbReference type="ARBA" id="ARBA00081925"/>
    </source>
</evidence>
<evidence type="ECO:0000256" key="5">
    <source>
        <dbReference type="ARBA" id="ARBA00022448"/>
    </source>
</evidence>
<evidence type="ECO:0000256" key="21">
    <source>
        <dbReference type="ARBA" id="ARBA00056891"/>
    </source>
</evidence>
<evidence type="ECO:0000256" key="13">
    <source>
        <dbReference type="ARBA" id="ARBA00023228"/>
    </source>
</evidence>
<dbReference type="InterPro" id="IPR036259">
    <property type="entry name" value="MFS_trans_sf"/>
</dbReference>
<dbReference type="Gene3D" id="1.20.1250.20">
    <property type="entry name" value="MFS general substrate transporter like domains"/>
    <property type="match status" value="2"/>
</dbReference>
<evidence type="ECO:0000256" key="10">
    <source>
        <dbReference type="ARBA" id="ARBA00023018"/>
    </source>
</evidence>
<dbReference type="GO" id="GO:0005765">
    <property type="term" value="C:lysosomal membrane"/>
    <property type="evidence" value="ECO:0007669"/>
    <property type="project" value="UniProtKB-SubCell"/>
</dbReference>
<sequence>MAESETIVKTSSSSYRSRRAAECCIPCKCRYVLAALSCSGFCVIYLLRVNLSVALVAMVNSTYANEKASTSNPECQRNLSTSSLQKDEEFNWDEKTQGLILGSFFYGYILTQLPGGWLGARFGAKNLFGFGVLTTSVLTMLTPLAARHSVGTLIAVRILEGLGEGVTFPAMHAMWSSWAPPLERSKLITFSYAGAIGVIWFFIWMTFTYDRPSDHPRISIKEREYIESTIGEGQDKRQRGRDDSASAVNSMCSIGSAGQVADWLRLNKILPTGEVRKVFATGGFLVPACLMVSTSYIGCEDTTLAVILFSLALGTSNFNAASFNVNHLDIAPRYAGVLMGITNTAGTIPGIVGPFVVGVLTNNEVFYISAGLYVLGWLTFILLASGKQQSWNTPYENLFVPIEIPREPRKPIMASVLENGGYTPCNSEEGLATFDARKQDV</sequence>
<evidence type="ECO:0000256" key="14">
    <source>
        <dbReference type="ARBA" id="ARBA00023329"/>
    </source>
</evidence>
<feature type="transmembrane region" description="Helical" evidence="26">
    <location>
        <begin position="366"/>
        <end position="384"/>
    </location>
</feature>
<dbReference type="Proteomes" id="UP001249851">
    <property type="component" value="Unassembled WGS sequence"/>
</dbReference>
<dbReference type="PANTHER" id="PTHR11662">
    <property type="entry name" value="SOLUTE CARRIER FAMILY 17"/>
    <property type="match status" value="1"/>
</dbReference>
<dbReference type="EMBL" id="JARQWQ010000037">
    <property type="protein sequence ID" value="KAK2560079.1"/>
    <property type="molecule type" value="Genomic_DNA"/>
</dbReference>
<feature type="transmembrane region" description="Helical" evidence="26">
    <location>
        <begin position="337"/>
        <end position="360"/>
    </location>
</feature>
<dbReference type="InterPro" id="IPR011701">
    <property type="entry name" value="MFS"/>
</dbReference>
<keyword evidence="10" id="KW-0770">Synapse</keyword>
<feature type="transmembrane region" description="Helical" evidence="26">
    <location>
        <begin position="99"/>
        <end position="120"/>
    </location>
</feature>
<evidence type="ECO:0000256" key="18">
    <source>
        <dbReference type="ARBA" id="ARBA00051403"/>
    </source>
</evidence>
<evidence type="ECO:0000256" key="17">
    <source>
        <dbReference type="ARBA" id="ARBA00050625"/>
    </source>
</evidence>
<dbReference type="SUPFAM" id="SSF103473">
    <property type="entry name" value="MFS general substrate transporter"/>
    <property type="match status" value="1"/>
</dbReference>
<keyword evidence="11 26" id="KW-0472">Membrane</keyword>
<evidence type="ECO:0000256" key="1">
    <source>
        <dbReference type="ARBA" id="ARBA00004432"/>
    </source>
</evidence>
<evidence type="ECO:0000256" key="24">
    <source>
        <dbReference type="ARBA" id="ARBA00081195"/>
    </source>
</evidence>
<evidence type="ECO:0000256" key="7">
    <source>
        <dbReference type="ARBA" id="ARBA00022692"/>
    </source>
</evidence>
<evidence type="ECO:0000256" key="6">
    <source>
        <dbReference type="ARBA" id="ARBA00022475"/>
    </source>
</evidence>
<feature type="transmembrane region" description="Helical" evidence="26">
    <location>
        <begin position="278"/>
        <end position="298"/>
    </location>
</feature>
<dbReference type="FunFam" id="1.20.1250.20:FF:000067">
    <property type="entry name" value="sialin isoform X2"/>
    <property type="match status" value="1"/>
</dbReference>
<evidence type="ECO:0000256" key="23">
    <source>
        <dbReference type="ARBA" id="ARBA00080244"/>
    </source>
</evidence>
<feature type="transmembrane region" description="Helical" evidence="26">
    <location>
        <begin position="304"/>
        <end position="325"/>
    </location>
</feature>
<evidence type="ECO:0000256" key="12">
    <source>
        <dbReference type="ARBA" id="ARBA00023180"/>
    </source>
</evidence>
<dbReference type="FunFam" id="1.20.1250.20:FF:000003">
    <property type="entry name" value="Solute carrier family 17 member 3"/>
    <property type="match status" value="1"/>
</dbReference>
<feature type="transmembrane region" description="Helical" evidence="26">
    <location>
        <begin position="187"/>
        <end position="207"/>
    </location>
</feature>
<evidence type="ECO:0000313" key="28">
    <source>
        <dbReference type="Proteomes" id="UP001249851"/>
    </source>
</evidence>
<feature type="transmembrane region" description="Helical" evidence="26">
    <location>
        <begin position="127"/>
        <end position="146"/>
    </location>
</feature>
<feature type="transmembrane region" description="Helical" evidence="26">
    <location>
        <begin position="29"/>
        <end position="47"/>
    </location>
</feature>
<dbReference type="GO" id="GO:0006820">
    <property type="term" value="P:monoatomic anion transport"/>
    <property type="evidence" value="ECO:0007669"/>
    <property type="project" value="TreeGrafter"/>
</dbReference>
<evidence type="ECO:0000256" key="2">
    <source>
        <dbReference type="ARBA" id="ARBA00004554"/>
    </source>
</evidence>
<dbReference type="GO" id="GO:0015293">
    <property type="term" value="F:symporter activity"/>
    <property type="evidence" value="ECO:0007669"/>
    <property type="project" value="UniProtKB-KW"/>
</dbReference>
<keyword evidence="8" id="KW-0769">Symport</keyword>
<keyword evidence="13" id="KW-0458">Lysosome</keyword>
<evidence type="ECO:0000256" key="16">
    <source>
        <dbReference type="ARBA" id="ARBA00050554"/>
    </source>
</evidence>
<evidence type="ECO:0000256" key="3">
    <source>
        <dbReference type="ARBA" id="ARBA00004638"/>
    </source>
</evidence>
<comment type="catalytic activity">
    <reaction evidence="15">
        <text>2 nitrate(out) + H(+)(out) = 2 nitrate(in) + H(+)(in)</text>
        <dbReference type="Rhea" id="RHEA:71539"/>
        <dbReference type="ChEBI" id="CHEBI:15378"/>
        <dbReference type="ChEBI" id="CHEBI:17632"/>
    </reaction>
    <physiologicalReaction direction="left-to-right" evidence="15">
        <dbReference type="Rhea" id="RHEA:71540"/>
    </physiologicalReaction>
</comment>
<keyword evidence="5" id="KW-0813">Transport</keyword>
<evidence type="ECO:0000256" key="4">
    <source>
        <dbReference type="ARBA" id="ARBA00004656"/>
    </source>
</evidence>
<comment type="catalytic activity">
    <reaction evidence="20">
        <text>D-glucuronate(out) + H(+)(out) = D-glucuronate(in) + H(+)(in)</text>
        <dbReference type="Rhea" id="RHEA:72591"/>
        <dbReference type="ChEBI" id="CHEBI:15378"/>
        <dbReference type="ChEBI" id="CHEBI:58720"/>
    </reaction>
    <physiologicalReaction direction="left-to-right" evidence="20">
        <dbReference type="Rhea" id="RHEA:72592"/>
    </physiologicalReaction>
</comment>
<evidence type="ECO:0000256" key="19">
    <source>
        <dbReference type="ARBA" id="ARBA00051447"/>
    </source>
</evidence>
<keyword evidence="6" id="KW-1003">Cell membrane</keyword>
<evidence type="ECO:0000313" key="27">
    <source>
        <dbReference type="EMBL" id="KAK2560079.1"/>
    </source>
</evidence>
<dbReference type="Pfam" id="PF07690">
    <property type="entry name" value="MFS_1"/>
    <property type="match status" value="1"/>
</dbReference>
<keyword evidence="9 26" id="KW-1133">Transmembrane helix</keyword>
<evidence type="ECO:0000256" key="22">
    <source>
        <dbReference type="ARBA" id="ARBA00069713"/>
    </source>
</evidence>
<keyword evidence="14" id="KW-0968">Cytoplasmic vesicle</keyword>